<dbReference type="InterPro" id="IPR000757">
    <property type="entry name" value="Beta-glucanase-like"/>
</dbReference>
<dbReference type="SUPFAM" id="SSF49899">
    <property type="entry name" value="Concanavalin A-like lectins/glucanases"/>
    <property type="match status" value="1"/>
</dbReference>
<organism evidence="4 5">
    <name type="scientific">Podospora didyma</name>
    <dbReference type="NCBI Taxonomy" id="330526"/>
    <lineage>
        <taxon>Eukaryota</taxon>
        <taxon>Fungi</taxon>
        <taxon>Dikarya</taxon>
        <taxon>Ascomycota</taxon>
        <taxon>Pezizomycotina</taxon>
        <taxon>Sordariomycetes</taxon>
        <taxon>Sordariomycetidae</taxon>
        <taxon>Sordariales</taxon>
        <taxon>Podosporaceae</taxon>
        <taxon>Podospora</taxon>
    </lineage>
</organism>
<evidence type="ECO:0000259" key="3">
    <source>
        <dbReference type="PROSITE" id="PS51762"/>
    </source>
</evidence>
<evidence type="ECO:0000256" key="2">
    <source>
        <dbReference type="SAM" id="SignalP"/>
    </source>
</evidence>
<dbReference type="PANTHER" id="PTHR38121:SF4">
    <property type="entry name" value="GH16 DOMAIN-CONTAINING PROTEIN-RELATED"/>
    <property type="match status" value="1"/>
</dbReference>
<feature type="domain" description="GH16" evidence="3">
    <location>
        <begin position="64"/>
        <end position="322"/>
    </location>
</feature>
<keyword evidence="5" id="KW-1185">Reference proteome</keyword>
<dbReference type="PANTHER" id="PTHR38121">
    <property type="entry name" value="GH16 DOMAIN-CONTAINING PROTEIN"/>
    <property type="match status" value="1"/>
</dbReference>
<dbReference type="Pfam" id="PF00722">
    <property type="entry name" value="Glyco_hydro_16"/>
    <property type="match status" value="1"/>
</dbReference>
<evidence type="ECO:0000256" key="1">
    <source>
        <dbReference type="SAM" id="Phobius"/>
    </source>
</evidence>
<keyword evidence="1" id="KW-0472">Membrane</keyword>
<feature type="chain" id="PRO_5042018573" evidence="2">
    <location>
        <begin position="36"/>
        <end position="406"/>
    </location>
</feature>
<dbReference type="GO" id="GO:0005975">
    <property type="term" value="P:carbohydrate metabolic process"/>
    <property type="evidence" value="ECO:0007669"/>
    <property type="project" value="InterPro"/>
</dbReference>
<dbReference type="AlphaFoldDB" id="A0AAE0N9J5"/>
<reference evidence="4" key="1">
    <citation type="journal article" date="2023" name="Mol. Phylogenet. Evol.">
        <title>Genome-scale phylogeny and comparative genomics of the fungal order Sordariales.</title>
        <authorList>
            <person name="Hensen N."/>
            <person name="Bonometti L."/>
            <person name="Westerberg I."/>
            <person name="Brannstrom I.O."/>
            <person name="Guillou S."/>
            <person name="Cros-Aarteil S."/>
            <person name="Calhoun S."/>
            <person name="Haridas S."/>
            <person name="Kuo A."/>
            <person name="Mondo S."/>
            <person name="Pangilinan J."/>
            <person name="Riley R."/>
            <person name="LaButti K."/>
            <person name="Andreopoulos B."/>
            <person name="Lipzen A."/>
            <person name="Chen C."/>
            <person name="Yan M."/>
            <person name="Daum C."/>
            <person name="Ng V."/>
            <person name="Clum A."/>
            <person name="Steindorff A."/>
            <person name="Ohm R.A."/>
            <person name="Martin F."/>
            <person name="Silar P."/>
            <person name="Natvig D.O."/>
            <person name="Lalanne C."/>
            <person name="Gautier V."/>
            <person name="Ament-Velasquez S.L."/>
            <person name="Kruys A."/>
            <person name="Hutchinson M.I."/>
            <person name="Powell A.J."/>
            <person name="Barry K."/>
            <person name="Miller A.N."/>
            <person name="Grigoriev I.V."/>
            <person name="Debuchy R."/>
            <person name="Gladieux P."/>
            <person name="Hiltunen Thoren M."/>
            <person name="Johannesson H."/>
        </authorList>
    </citation>
    <scope>NUCLEOTIDE SEQUENCE</scope>
    <source>
        <strain evidence="4">CBS 232.78</strain>
    </source>
</reference>
<dbReference type="EMBL" id="JAULSW010000007">
    <property type="protein sequence ID" value="KAK3375270.1"/>
    <property type="molecule type" value="Genomic_DNA"/>
</dbReference>
<sequence length="406" mass="45235">MTRGGALKKLIMRLPTSLSSFVLLLATTSVPLATAAPSLTQDSQCGCYLTNGTEAGYFSKHQFFDFRNLAQHAGVPAAITDFDENAEAKKTSQYFESPEWKDAWMIGSWNNSVGQRNDSSVKMVNSPNNVYIEANGDPHPASKTWLTLRTQRLADFQTAAEIESVSMRYQFVSMRMLARTVGASGAITAMFTYRGGQNLADVQESDLEVRTMDPRGLIHYTNQPSYTDDGMTKTEATANATMPDGLEWTDWAVHRLDWTPTKTRWYVNDHQVAQISFQTPRDGSKIILNAWSDGGEWTGNMSRNDAAYLQVQWFEILYNSTTEAVAATMSRRREDAHLLPIQRRGQQQDGTCKAVCSIDQTTTQGQPMMLWNNSAQVLTSRGGSLLSLVPWITAMVVFFMSTGFMA</sequence>
<feature type="signal peptide" evidence="2">
    <location>
        <begin position="1"/>
        <end position="35"/>
    </location>
</feature>
<keyword evidence="1" id="KW-1133">Transmembrane helix</keyword>
<evidence type="ECO:0000313" key="4">
    <source>
        <dbReference type="EMBL" id="KAK3375270.1"/>
    </source>
</evidence>
<dbReference type="Gene3D" id="2.60.120.200">
    <property type="match status" value="1"/>
</dbReference>
<gene>
    <name evidence="4" type="ORF">B0H63DRAFT_273890</name>
</gene>
<keyword evidence="4" id="KW-0378">Hydrolase</keyword>
<dbReference type="PROSITE" id="PS51762">
    <property type="entry name" value="GH16_2"/>
    <property type="match status" value="1"/>
</dbReference>
<reference evidence="4" key="2">
    <citation type="submission" date="2023-06" db="EMBL/GenBank/DDBJ databases">
        <authorList>
            <consortium name="Lawrence Berkeley National Laboratory"/>
            <person name="Haridas S."/>
            <person name="Hensen N."/>
            <person name="Bonometti L."/>
            <person name="Westerberg I."/>
            <person name="Brannstrom I.O."/>
            <person name="Guillou S."/>
            <person name="Cros-Aarteil S."/>
            <person name="Calhoun S."/>
            <person name="Kuo A."/>
            <person name="Mondo S."/>
            <person name="Pangilinan J."/>
            <person name="Riley R."/>
            <person name="LaButti K."/>
            <person name="Andreopoulos B."/>
            <person name="Lipzen A."/>
            <person name="Chen C."/>
            <person name="Yanf M."/>
            <person name="Daum C."/>
            <person name="Ng V."/>
            <person name="Clum A."/>
            <person name="Steindorff A."/>
            <person name="Ohm R."/>
            <person name="Martin F."/>
            <person name="Silar P."/>
            <person name="Natvig D."/>
            <person name="Lalanne C."/>
            <person name="Gautier V."/>
            <person name="Ament-velasquez S.L."/>
            <person name="Kruys A."/>
            <person name="Hutchinson M.I."/>
            <person name="Powell A.J."/>
            <person name="Barry K."/>
            <person name="Miller A.N."/>
            <person name="Grigoriev I.V."/>
            <person name="Debuchy R."/>
            <person name="Gladieux P."/>
            <person name="Thoren M.H."/>
            <person name="Johannesson H."/>
        </authorList>
    </citation>
    <scope>NUCLEOTIDE SEQUENCE</scope>
    <source>
        <strain evidence="4">CBS 232.78</strain>
    </source>
</reference>
<keyword evidence="1" id="KW-0812">Transmembrane</keyword>
<feature type="transmembrane region" description="Helical" evidence="1">
    <location>
        <begin position="385"/>
        <end position="405"/>
    </location>
</feature>
<dbReference type="InterPro" id="IPR013320">
    <property type="entry name" value="ConA-like_dom_sf"/>
</dbReference>
<dbReference type="GO" id="GO:0004553">
    <property type="term" value="F:hydrolase activity, hydrolyzing O-glycosyl compounds"/>
    <property type="evidence" value="ECO:0007669"/>
    <property type="project" value="InterPro"/>
</dbReference>
<evidence type="ECO:0000313" key="5">
    <source>
        <dbReference type="Proteomes" id="UP001285441"/>
    </source>
</evidence>
<accession>A0AAE0N9J5</accession>
<dbReference type="Proteomes" id="UP001285441">
    <property type="component" value="Unassembled WGS sequence"/>
</dbReference>
<protein>
    <submittedName>
        <fullName evidence="4">Glycoside hydrolase family 16 protein</fullName>
    </submittedName>
</protein>
<dbReference type="CDD" id="cd00413">
    <property type="entry name" value="Glyco_hydrolase_16"/>
    <property type="match status" value="1"/>
</dbReference>
<proteinExistence type="predicted"/>
<name>A0AAE0N9J5_9PEZI</name>
<keyword evidence="2" id="KW-0732">Signal</keyword>
<comment type="caution">
    <text evidence="4">The sequence shown here is derived from an EMBL/GenBank/DDBJ whole genome shotgun (WGS) entry which is preliminary data.</text>
</comment>